<accession>A0A916Y2B1</accession>
<sequence length="91" mass="10223">MTNRAPNRMLDEFARMMTDAAGAAQGVRREVETAFRAQGERLINGMDLVQREEFEAVRDMAAKARLENEALKKRLADLEARMPPAPVSGEF</sequence>
<evidence type="ECO:0000313" key="3">
    <source>
        <dbReference type="Proteomes" id="UP000613160"/>
    </source>
</evidence>
<name>A0A916Y2B1_9HYPH</name>
<evidence type="ECO:0000313" key="2">
    <source>
        <dbReference type="EMBL" id="GGD28358.1"/>
    </source>
</evidence>
<comment type="caution">
    <text evidence="2">The sequence shown here is derived from an EMBL/GenBank/DDBJ whole genome shotgun (WGS) entry which is preliminary data.</text>
</comment>
<dbReference type="Proteomes" id="UP000613160">
    <property type="component" value="Unassembled WGS sequence"/>
</dbReference>
<dbReference type="InterPro" id="IPR007475">
    <property type="entry name" value="UbiK"/>
</dbReference>
<dbReference type="Pfam" id="PF04380">
    <property type="entry name" value="BMFP"/>
    <property type="match status" value="1"/>
</dbReference>
<proteinExistence type="predicted"/>
<dbReference type="EMBL" id="BMJJ01000008">
    <property type="protein sequence ID" value="GGD28358.1"/>
    <property type="molecule type" value="Genomic_DNA"/>
</dbReference>
<keyword evidence="3" id="KW-1185">Reference proteome</keyword>
<gene>
    <name evidence="2" type="ORF">GCM10011335_34410</name>
</gene>
<evidence type="ECO:0000256" key="1">
    <source>
        <dbReference type="SAM" id="Coils"/>
    </source>
</evidence>
<reference evidence="2" key="1">
    <citation type="journal article" date="2014" name="Int. J. Syst. Evol. Microbiol.">
        <title>Complete genome sequence of Corynebacterium casei LMG S-19264T (=DSM 44701T), isolated from a smear-ripened cheese.</title>
        <authorList>
            <consortium name="US DOE Joint Genome Institute (JGI-PGF)"/>
            <person name="Walter F."/>
            <person name="Albersmeier A."/>
            <person name="Kalinowski J."/>
            <person name="Ruckert C."/>
        </authorList>
    </citation>
    <scope>NUCLEOTIDE SEQUENCE</scope>
    <source>
        <strain evidence="2">CGMCC 1.15493</strain>
    </source>
</reference>
<reference evidence="2" key="2">
    <citation type="submission" date="2020-09" db="EMBL/GenBank/DDBJ databases">
        <authorList>
            <person name="Sun Q."/>
            <person name="Zhou Y."/>
        </authorList>
    </citation>
    <scope>NUCLEOTIDE SEQUENCE</scope>
    <source>
        <strain evidence="2">CGMCC 1.15493</strain>
    </source>
</reference>
<protein>
    <recommendedName>
        <fullName evidence="4">Accessory factor UbiK family protein</fullName>
    </recommendedName>
</protein>
<dbReference type="RefSeq" id="WP_188852986.1">
    <property type="nucleotide sequence ID" value="NZ_BMJJ01000008.1"/>
</dbReference>
<keyword evidence="1" id="KW-0175">Coiled coil</keyword>
<feature type="coiled-coil region" evidence="1">
    <location>
        <begin position="54"/>
        <end position="81"/>
    </location>
</feature>
<organism evidence="2 3">
    <name type="scientific">Aureimonas glaciei</name>
    <dbReference type="NCBI Taxonomy" id="1776957"/>
    <lineage>
        <taxon>Bacteria</taxon>
        <taxon>Pseudomonadati</taxon>
        <taxon>Pseudomonadota</taxon>
        <taxon>Alphaproteobacteria</taxon>
        <taxon>Hyphomicrobiales</taxon>
        <taxon>Aurantimonadaceae</taxon>
        <taxon>Aureimonas</taxon>
    </lineage>
</organism>
<evidence type="ECO:0008006" key="4">
    <source>
        <dbReference type="Google" id="ProtNLM"/>
    </source>
</evidence>
<dbReference type="AlphaFoldDB" id="A0A916Y2B1"/>